<dbReference type="InterPro" id="IPR051552">
    <property type="entry name" value="HptR"/>
</dbReference>
<dbReference type="RefSeq" id="WP_204604921.1">
    <property type="nucleotide sequence ID" value="NZ_JBHSED010000023.1"/>
</dbReference>
<dbReference type="SUPFAM" id="SSF46689">
    <property type="entry name" value="Homeodomain-like"/>
    <property type="match status" value="2"/>
</dbReference>
<reference evidence="12" key="1">
    <citation type="journal article" date="2019" name="Int. J. Syst. Evol. Microbiol.">
        <title>The Global Catalogue of Microorganisms (GCM) 10K type strain sequencing project: providing services to taxonomists for standard genome sequencing and annotation.</title>
        <authorList>
            <consortium name="The Broad Institute Genomics Platform"/>
            <consortium name="The Broad Institute Genome Sequencing Center for Infectious Disease"/>
            <person name="Wu L."/>
            <person name="Ma J."/>
        </authorList>
    </citation>
    <scope>NUCLEOTIDE SEQUENCE [LARGE SCALE GENOMIC DNA]</scope>
    <source>
        <strain evidence="12">CGMCC 4.1641</strain>
    </source>
</reference>
<dbReference type="InterPro" id="IPR020449">
    <property type="entry name" value="Tscrpt_reg_AraC-type_HTH"/>
</dbReference>
<sequence>MHTVLIVDDDAMIVKGLEQFVDWQDMGFSIVGTARDGEEGLQAIRELQPEIVLTDIKMPYKDGLSMIEDCLSDGMAPHFVVLTGFNEFEYARRALKSRVSDYLLKPVEEHKLIAVLDSIREQIRENKRQKEDISALERRAQESYVLIQEKLIAELLDGSLPLEAISAEKLALYDIRLSRSCCQVVLVEGDKTLLSDPKLTEMMTTVLGRHGMDANLARIGDGLTLLLNGGEDGERYLGAALEEIRTKALEWLGLPLTMGVSNSGTADELPDLYLQAKLALQYKMYTGSGSLNAYRSLALEAELFLHDPQEQARRLLAAVSENNEARIHAELDGFFDQIRRHGGLPPQSVYRVCSEVLYEIRKALNETGLPADRFVEEPAAAIEGMVRQGTLDELRQGFGVIFRQIRAHLDRSPEHAGGEQIDSIILYMRTHYAEPIDLDIISRTFYIDPSYFCKVFKKSTGETYLHYLTKIRIDKACQLLSNPASKVYEIAGQVGYEDQRYFSQVFRKHTGMTPSDYQKRRTKN</sequence>
<feature type="domain" description="HTH araC/xylS-type" evidence="9">
    <location>
        <begin position="422"/>
        <end position="520"/>
    </location>
</feature>
<evidence type="ECO:0000256" key="8">
    <source>
        <dbReference type="PROSITE-ProRule" id="PRU00169"/>
    </source>
</evidence>
<dbReference type="PANTHER" id="PTHR42713:SF3">
    <property type="entry name" value="TRANSCRIPTIONAL REGULATORY PROTEIN HPTR"/>
    <property type="match status" value="1"/>
</dbReference>
<dbReference type="InterPro" id="IPR011006">
    <property type="entry name" value="CheY-like_superfamily"/>
</dbReference>
<dbReference type="EMBL" id="JBHSED010000023">
    <property type="protein sequence ID" value="MFC4304359.1"/>
    <property type="molecule type" value="Genomic_DNA"/>
</dbReference>
<name>A0ABV8SCV9_9BACL</name>
<evidence type="ECO:0000256" key="7">
    <source>
        <dbReference type="ARBA" id="ARBA00023163"/>
    </source>
</evidence>
<dbReference type="Proteomes" id="UP001595755">
    <property type="component" value="Unassembled WGS sequence"/>
</dbReference>
<keyword evidence="4" id="KW-0902">Two-component regulatory system</keyword>
<dbReference type="InterPro" id="IPR001789">
    <property type="entry name" value="Sig_transdc_resp-reg_receiver"/>
</dbReference>
<dbReference type="InterPro" id="IPR009057">
    <property type="entry name" value="Homeodomain-like_sf"/>
</dbReference>
<evidence type="ECO:0000259" key="9">
    <source>
        <dbReference type="PROSITE" id="PS01124"/>
    </source>
</evidence>
<keyword evidence="2" id="KW-0963">Cytoplasm</keyword>
<evidence type="ECO:0000256" key="2">
    <source>
        <dbReference type="ARBA" id="ARBA00022490"/>
    </source>
</evidence>
<evidence type="ECO:0000256" key="6">
    <source>
        <dbReference type="ARBA" id="ARBA00023125"/>
    </source>
</evidence>
<proteinExistence type="predicted"/>
<dbReference type="InterPro" id="IPR018060">
    <property type="entry name" value="HTH_AraC"/>
</dbReference>
<keyword evidence="3 8" id="KW-0597">Phosphoprotein</keyword>
<keyword evidence="6" id="KW-0238">DNA-binding</keyword>
<evidence type="ECO:0000259" key="10">
    <source>
        <dbReference type="PROSITE" id="PS50110"/>
    </source>
</evidence>
<dbReference type="PROSITE" id="PS50110">
    <property type="entry name" value="RESPONSE_REGULATORY"/>
    <property type="match status" value="1"/>
</dbReference>
<evidence type="ECO:0000313" key="11">
    <source>
        <dbReference type="EMBL" id="MFC4304359.1"/>
    </source>
</evidence>
<protein>
    <submittedName>
        <fullName evidence="11">Helix-turn-helix domain-containing protein</fullName>
    </submittedName>
</protein>
<feature type="domain" description="Response regulatory" evidence="10">
    <location>
        <begin position="3"/>
        <end position="120"/>
    </location>
</feature>
<dbReference type="SMART" id="SM00342">
    <property type="entry name" value="HTH_ARAC"/>
    <property type="match status" value="1"/>
</dbReference>
<dbReference type="SUPFAM" id="SSF52172">
    <property type="entry name" value="CheY-like"/>
    <property type="match status" value="1"/>
</dbReference>
<evidence type="ECO:0000313" key="12">
    <source>
        <dbReference type="Proteomes" id="UP001595755"/>
    </source>
</evidence>
<dbReference type="PRINTS" id="PR00032">
    <property type="entry name" value="HTHARAC"/>
</dbReference>
<feature type="modified residue" description="4-aspartylphosphate" evidence="8">
    <location>
        <position position="55"/>
    </location>
</feature>
<dbReference type="Gene3D" id="3.40.50.2300">
    <property type="match status" value="1"/>
</dbReference>
<dbReference type="Gene3D" id="1.10.10.60">
    <property type="entry name" value="Homeodomain-like"/>
    <property type="match status" value="2"/>
</dbReference>
<keyword evidence="5" id="KW-0805">Transcription regulation</keyword>
<keyword evidence="12" id="KW-1185">Reference proteome</keyword>
<dbReference type="SMART" id="SM00448">
    <property type="entry name" value="REC"/>
    <property type="match status" value="1"/>
</dbReference>
<keyword evidence="7" id="KW-0804">Transcription</keyword>
<gene>
    <name evidence="11" type="ORF">ACFO1S_13055</name>
</gene>
<dbReference type="Pfam" id="PF00072">
    <property type="entry name" value="Response_reg"/>
    <property type="match status" value="1"/>
</dbReference>
<dbReference type="InterPro" id="IPR041522">
    <property type="entry name" value="CdaR_GGDEF"/>
</dbReference>
<organism evidence="11 12">
    <name type="scientific">Cohnella boryungensis</name>
    <dbReference type="NCBI Taxonomy" id="768479"/>
    <lineage>
        <taxon>Bacteria</taxon>
        <taxon>Bacillati</taxon>
        <taxon>Bacillota</taxon>
        <taxon>Bacilli</taxon>
        <taxon>Bacillales</taxon>
        <taxon>Paenibacillaceae</taxon>
        <taxon>Cohnella</taxon>
    </lineage>
</organism>
<dbReference type="PANTHER" id="PTHR42713">
    <property type="entry name" value="HISTIDINE KINASE-RELATED"/>
    <property type="match status" value="1"/>
</dbReference>
<evidence type="ECO:0000256" key="1">
    <source>
        <dbReference type="ARBA" id="ARBA00004496"/>
    </source>
</evidence>
<comment type="subcellular location">
    <subcellularLocation>
        <location evidence="1">Cytoplasm</location>
    </subcellularLocation>
</comment>
<evidence type="ECO:0000256" key="3">
    <source>
        <dbReference type="ARBA" id="ARBA00022553"/>
    </source>
</evidence>
<evidence type="ECO:0000256" key="4">
    <source>
        <dbReference type="ARBA" id="ARBA00023012"/>
    </source>
</evidence>
<dbReference type="Pfam" id="PF17853">
    <property type="entry name" value="GGDEF_2"/>
    <property type="match status" value="1"/>
</dbReference>
<dbReference type="PROSITE" id="PS01124">
    <property type="entry name" value="HTH_ARAC_FAMILY_2"/>
    <property type="match status" value="1"/>
</dbReference>
<comment type="caution">
    <text evidence="11">The sequence shown here is derived from an EMBL/GenBank/DDBJ whole genome shotgun (WGS) entry which is preliminary data.</text>
</comment>
<dbReference type="CDD" id="cd17536">
    <property type="entry name" value="REC_YesN-like"/>
    <property type="match status" value="1"/>
</dbReference>
<evidence type="ECO:0000256" key="5">
    <source>
        <dbReference type="ARBA" id="ARBA00023015"/>
    </source>
</evidence>
<dbReference type="Pfam" id="PF12833">
    <property type="entry name" value="HTH_18"/>
    <property type="match status" value="1"/>
</dbReference>
<accession>A0ABV8SCV9</accession>